<sequence>MKRGFLNTRKAKQRVAEAVDAESTQAGEPPHKKSKGDDEKGERYVAITDDIAYCKTICCSLDPKSRSTRAEYVEFNTIDSHKLPKIIQQQVDNEKNCTGYGKNRVVFRVWPRDPKGQTITVTSLRAKEAANGIDLWGATLYDFYWVLRAPDVKNYLTISTGSRLAKWMRQHGELIAEDELYWADKEEDPKEVPVVDIGELIRCHDARVASGVFNKFSSIDSPFHPDHYPSPYPFVPFTHEAPKLQQRIPLHLLPKKLHVHDPWNTLTVDKDDSNQKPEWLSKVAKKGDIVRTYSLSLAPQSKEVASKAQKLAEVAEDEAAKKESVSHIFPSDKEGPTEEPLIEVVLPLRPRKRTQVEEAHLYLSPCAVGVGHHSIVRNAEWELPRDLFVEAHLCKACVEEDVRRQVQKLKDEGEWEALLKEQAEKSEETTQEYSEEEIFTLEPPRVIRIASYSGPVLRIHTTVKWRSPSEKQCDHESSFFGSEPVPRTATVSIVAKLSFEYDPHLTQEAANYQSFPDHFFQHWNGYNVIPPIHEPIPVGALCPQFYGYYTPDNPTGGKYRGRRRYLSPILLLEHCGSEIDPDKLCQDDRQECASLILRFNRAGWLHGSLATRNIMWQQGKPTEWPIERPHSVKSFRLIDFGRSAKVNNRTGLPMGEDEIALRLFYLMHHAHKKKTN</sequence>
<organism evidence="2 3">
    <name type="scientific">Suillus plorans</name>
    <dbReference type="NCBI Taxonomy" id="116603"/>
    <lineage>
        <taxon>Eukaryota</taxon>
        <taxon>Fungi</taxon>
        <taxon>Dikarya</taxon>
        <taxon>Basidiomycota</taxon>
        <taxon>Agaricomycotina</taxon>
        <taxon>Agaricomycetes</taxon>
        <taxon>Agaricomycetidae</taxon>
        <taxon>Boletales</taxon>
        <taxon>Suillineae</taxon>
        <taxon>Suillaceae</taxon>
        <taxon>Suillus</taxon>
    </lineage>
</organism>
<proteinExistence type="predicted"/>
<evidence type="ECO:0000313" key="3">
    <source>
        <dbReference type="Proteomes" id="UP000719766"/>
    </source>
</evidence>
<name>A0A9P7DDX0_9AGAM</name>
<keyword evidence="3" id="KW-1185">Reference proteome</keyword>
<reference evidence="2" key="1">
    <citation type="journal article" date="2020" name="New Phytol.">
        <title>Comparative genomics reveals dynamic genome evolution in host specialist ectomycorrhizal fungi.</title>
        <authorList>
            <person name="Lofgren L.A."/>
            <person name="Nguyen N.H."/>
            <person name="Vilgalys R."/>
            <person name="Ruytinx J."/>
            <person name="Liao H.L."/>
            <person name="Branco S."/>
            <person name="Kuo A."/>
            <person name="LaButti K."/>
            <person name="Lipzen A."/>
            <person name="Andreopoulos W."/>
            <person name="Pangilinan J."/>
            <person name="Riley R."/>
            <person name="Hundley H."/>
            <person name="Na H."/>
            <person name="Barry K."/>
            <person name="Grigoriev I.V."/>
            <person name="Stajich J.E."/>
            <person name="Kennedy P.G."/>
        </authorList>
    </citation>
    <scope>NUCLEOTIDE SEQUENCE</scope>
    <source>
        <strain evidence="2">S12</strain>
    </source>
</reference>
<feature type="region of interest" description="Disordered" evidence="1">
    <location>
        <begin position="1"/>
        <end position="41"/>
    </location>
</feature>
<evidence type="ECO:0000256" key="1">
    <source>
        <dbReference type="SAM" id="MobiDB-lite"/>
    </source>
</evidence>
<gene>
    <name evidence="2" type="ORF">HD556DRAFT_1245010</name>
</gene>
<feature type="compositionally biased region" description="Basic and acidic residues" evidence="1">
    <location>
        <begin position="29"/>
        <end position="41"/>
    </location>
</feature>
<evidence type="ECO:0000313" key="2">
    <source>
        <dbReference type="EMBL" id="KAG1788551.1"/>
    </source>
</evidence>
<feature type="compositionally biased region" description="Basic residues" evidence="1">
    <location>
        <begin position="1"/>
        <end position="13"/>
    </location>
</feature>
<dbReference type="RefSeq" id="XP_041155749.1">
    <property type="nucleotide sequence ID" value="XM_041298497.1"/>
</dbReference>
<dbReference type="Proteomes" id="UP000719766">
    <property type="component" value="Unassembled WGS sequence"/>
</dbReference>
<protein>
    <recommendedName>
        <fullName evidence="4">Protein kinase domain-containing protein</fullName>
    </recommendedName>
</protein>
<accession>A0A9P7DDX0</accession>
<comment type="caution">
    <text evidence="2">The sequence shown here is derived from an EMBL/GenBank/DDBJ whole genome shotgun (WGS) entry which is preliminary data.</text>
</comment>
<dbReference type="EMBL" id="JABBWE010000067">
    <property type="protein sequence ID" value="KAG1788551.1"/>
    <property type="molecule type" value="Genomic_DNA"/>
</dbReference>
<dbReference type="GeneID" id="64592261"/>
<dbReference type="OrthoDB" id="5327923at2759"/>
<dbReference type="AlphaFoldDB" id="A0A9P7DDX0"/>
<evidence type="ECO:0008006" key="4">
    <source>
        <dbReference type="Google" id="ProtNLM"/>
    </source>
</evidence>